<evidence type="ECO:0000313" key="2">
    <source>
        <dbReference type="EMBL" id="RHN46366.1"/>
    </source>
</evidence>
<dbReference type="InterPro" id="IPR056366">
    <property type="entry name" value="Ribosomal_eL24"/>
</dbReference>
<dbReference type="Gramene" id="rna40848">
    <property type="protein sequence ID" value="RHN46366.1"/>
    <property type="gene ID" value="gene40848"/>
</dbReference>
<feature type="compositionally biased region" description="Low complexity" evidence="1">
    <location>
        <begin position="573"/>
        <end position="593"/>
    </location>
</feature>
<proteinExistence type="predicted"/>
<dbReference type="GO" id="GO:0003735">
    <property type="term" value="F:structural constituent of ribosome"/>
    <property type="evidence" value="ECO:0007669"/>
    <property type="project" value="InterPro"/>
</dbReference>
<dbReference type="PANTHER" id="PTHR10792">
    <property type="entry name" value="60S RIBOSOMAL PROTEIN L24"/>
    <property type="match status" value="1"/>
</dbReference>
<feature type="compositionally biased region" description="Acidic residues" evidence="1">
    <location>
        <begin position="433"/>
        <end position="444"/>
    </location>
</feature>
<organism evidence="2">
    <name type="scientific">Medicago truncatula</name>
    <name type="common">Barrel medic</name>
    <name type="synonym">Medicago tribuloides</name>
    <dbReference type="NCBI Taxonomy" id="3880"/>
    <lineage>
        <taxon>Eukaryota</taxon>
        <taxon>Viridiplantae</taxon>
        <taxon>Streptophyta</taxon>
        <taxon>Embryophyta</taxon>
        <taxon>Tracheophyta</taxon>
        <taxon>Spermatophyta</taxon>
        <taxon>Magnoliopsida</taxon>
        <taxon>eudicotyledons</taxon>
        <taxon>Gunneridae</taxon>
        <taxon>Pentapetalae</taxon>
        <taxon>rosids</taxon>
        <taxon>fabids</taxon>
        <taxon>Fabales</taxon>
        <taxon>Fabaceae</taxon>
        <taxon>Papilionoideae</taxon>
        <taxon>50 kb inversion clade</taxon>
        <taxon>NPAAA clade</taxon>
        <taxon>Hologalegina</taxon>
        <taxon>IRL clade</taxon>
        <taxon>Trifolieae</taxon>
        <taxon>Medicago</taxon>
    </lineage>
</organism>
<name>A0A396GZ06_MEDTR</name>
<feature type="region of interest" description="Disordered" evidence="1">
    <location>
        <begin position="651"/>
        <end position="698"/>
    </location>
</feature>
<dbReference type="PANTHER" id="PTHR10792:SF8">
    <property type="entry name" value="RIBOSOME BIOGENESIS PROTEIN RLP24-RELATED"/>
    <property type="match status" value="1"/>
</dbReference>
<dbReference type="EMBL" id="PSQE01000007">
    <property type="protein sequence ID" value="RHN46366.1"/>
    <property type="molecule type" value="Genomic_DNA"/>
</dbReference>
<reference evidence="2" key="1">
    <citation type="journal article" date="2018" name="Nat. Plants">
        <title>Whole-genome landscape of Medicago truncatula symbiotic genes.</title>
        <authorList>
            <person name="Pecrix Y."/>
            <person name="Gamas P."/>
            <person name="Carrere S."/>
        </authorList>
    </citation>
    <scope>NUCLEOTIDE SEQUENCE</scope>
    <source>
        <tissue evidence="2">Leaves</tissue>
    </source>
</reference>
<sequence length="698" mass="77985">MASSSSVPSIRINTNKSYVLKERTMTVPLDRLDVQVESSIDFGSLKRNGMDIENHFTAQHMIQYVSMLNGPTYMNLVKNFWVRAEVFDRKAAEEEESEMVKKNPKLKGKSRIEMGLKPFEGTEIRSAVMGMEISITTDIIARVCRCENSGLYQVEAVKSQWEDKVNEVLFQGNAKGKSSELSPVHKVFKKILSECIFQKGGGTDAPSLDHKVVLYCLATYQRINLPKYILHHMCWALKESQKNGRRQIPFGRLLSEIFVQGKLLKYLRETGVSSDEELGTCVGKIINGRTLRSMKLIDDVVTSNRDLTIETVQSDLMMDFPSISKEDNPEVLYQFIKAHFELTGKIISVASIPEKIGGAPLKVKGKRTRKEKKVEVAAPKPKKSKASVSASEEVLASEEDVQKQKVKKSDAREAALQTISNKRTRDLKASEGSTEDQVDQPEEEPSAKKAKNKPSVMPMFVPTAEQWLYARNYTATEMAKKKELRQQKKREEQLKAAGYKLALEKAAEFAALAAEVEKETVQEGVKLLSQALKDKQASEATSSEPASKASEAAHPEAHSSGTSLKADINTQIPDLPSSPSSSSTESDDQSLSQHIEKLLNRKPTKLTTYGTIDYEQTQIEFSKQRIKICEKFNLPPDHFFQPQIPEAVSIQFPETNPQNNQSPQKASEVASEATTSETPQHQESSTLHNLEKHLGGEM</sequence>
<feature type="compositionally biased region" description="Basic and acidic residues" evidence="1">
    <location>
        <begin position="400"/>
        <end position="413"/>
    </location>
</feature>
<dbReference type="Proteomes" id="UP000265566">
    <property type="component" value="Chromosome 7"/>
</dbReference>
<protein>
    <submittedName>
        <fullName evidence="2">Uncharacterized protein</fullName>
    </submittedName>
</protein>
<feature type="compositionally biased region" description="Polar residues" evidence="1">
    <location>
        <begin position="652"/>
        <end position="665"/>
    </location>
</feature>
<feature type="compositionally biased region" description="Low complexity" evidence="1">
    <location>
        <begin position="538"/>
        <end position="550"/>
    </location>
</feature>
<dbReference type="AlphaFoldDB" id="A0A396GZ06"/>
<accession>A0A396GZ06</accession>
<comment type="caution">
    <text evidence="2">The sequence shown here is derived from an EMBL/GenBank/DDBJ whole genome shotgun (WGS) entry which is preliminary data.</text>
</comment>
<gene>
    <name evidence="2" type="ORF">MtrunA17_Chr7g0241461</name>
</gene>
<feature type="compositionally biased region" description="Polar residues" evidence="1">
    <location>
        <begin position="672"/>
        <end position="688"/>
    </location>
</feature>
<feature type="region of interest" description="Disordered" evidence="1">
    <location>
        <begin position="532"/>
        <end position="605"/>
    </location>
</feature>
<feature type="region of interest" description="Disordered" evidence="1">
    <location>
        <begin position="363"/>
        <end position="457"/>
    </location>
</feature>
<feature type="compositionally biased region" description="Basic and acidic residues" evidence="1">
    <location>
        <begin position="689"/>
        <end position="698"/>
    </location>
</feature>
<evidence type="ECO:0000256" key="1">
    <source>
        <dbReference type="SAM" id="MobiDB-lite"/>
    </source>
</evidence>